<reference evidence="4" key="1">
    <citation type="submission" date="2017-02" db="UniProtKB">
        <authorList>
            <consortium name="WormBaseParasite"/>
        </authorList>
    </citation>
    <scope>IDENTIFICATION</scope>
</reference>
<gene>
    <name evidence="2" type="ORF">BTMF_LOCUS7753</name>
</gene>
<dbReference type="GO" id="GO:0030424">
    <property type="term" value="C:axon"/>
    <property type="evidence" value="ECO:0007669"/>
    <property type="project" value="TreeGrafter"/>
</dbReference>
<evidence type="ECO:0000313" key="2">
    <source>
        <dbReference type="EMBL" id="VDO25707.1"/>
    </source>
</evidence>
<sequence length="234" mass="26563">MTMSFAEPVIWFIVQATTSITIVATALGYFDFSSSGKYCYSCMSEAFQKHWSFLSQMCLAMKLYFWVEKTECKFKTASIEVKTNVRDDLIYFMPMNFTDYCYDMPPKVHIGVTTCSHSLCVTVIEPRILAGHHIGNNVIRGCFSSVFKYGPTPSNDGFSTSDTSCSRMPAYKLLPPHLARRASNRTVELCWCFGQLCNDYPSAESAGFRKQLPLSSSVFVLAFLVQIFYWKLLI</sequence>
<protein>
    <submittedName>
        <fullName evidence="4">Protein sleepless</fullName>
    </submittedName>
</protein>
<dbReference type="STRING" id="42155.A0A0R3QPR7"/>
<feature type="transmembrane region" description="Helical" evidence="1">
    <location>
        <begin position="9"/>
        <end position="30"/>
    </location>
</feature>
<accession>A0A0R3QPR7</accession>
<dbReference type="WBParaSite" id="BTMF_0000970201-mRNA-1">
    <property type="protein sequence ID" value="BTMF_0000970201-mRNA-1"/>
    <property type="gene ID" value="BTMF_0000970201"/>
</dbReference>
<evidence type="ECO:0000313" key="3">
    <source>
        <dbReference type="Proteomes" id="UP000280834"/>
    </source>
</evidence>
<dbReference type="EMBL" id="UZAG01016078">
    <property type="protein sequence ID" value="VDO25707.1"/>
    <property type="molecule type" value="Genomic_DNA"/>
</dbReference>
<keyword evidence="1" id="KW-1133">Transmembrane helix</keyword>
<dbReference type="Pfam" id="PF06579">
    <property type="entry name" value="Ly-6_related"/>
    <property type="match status" value="1"/>
</dbReference>
<dbReference type="AlphaFoldDB" id="A0A0R3QPR7"/>
<dbReference type="PANTHER" id="PTHR34722">
    <property type="entry name" value="HOMOLOG OF ODR-2 (TWO)-RELATED"/>
    <property type="match status" value="1"/>
</dbReference>
<reference evidence="2 3" key="2">
    <citation type="submission" date="2018-11" db="EMBL/GenBank/DDBJ databases">
        <authorList>
            <consortium name="Pathogen Informatics"/>
        </authorList>
    </citation>
    <scope>NUCLEOTIDE SEQUENCE [LARGE SCALE GENOMIC DNA]</scope>
</reference>
<dbReference type="GO" id="GO:0043025">
    <property type="term" value="C:neuronal cell body"/>
    <property type="evidence" value="ECO:0007669"/>
    <property type="project" value="TreeGrafter"/>
</dbReference>
<dbReference type="GO" id="GO:1990834">
    <property type="term" value="P:response to odorant"/>
    <property type="evidence" value="ECO:0007669"/>
    <property type="project" value="TreeGrafter"/>
</dbReference>
<dbReference type="GO" id="GO:0042048">
    <property type="term" value="P:olfactory behavior"/>
    <property type="evidence" value="ECO:0007669"/>
    <property type="project" value="TreeGrafter"/>
</dbReference>
<name>A0A0R3QPR7_9BILA</name>
<dbReference type="InterPro" id="IPR010558">
    <property type="entry name" value="Ly-6-related"/>
</dbReference>
<keyword evidence="1" id="KW-0812">Transmembrane</keyword>
<keyword evidence="3" id="KW-1185">Reference proteome</keyword>
<evidence type="ECO:0000256" key="1">
    <source>
        <dbReference type="SAM" id="Phobius"/>
    </source>
</evidence>
<dbReference type="Proteomes" id="UP000280834">
    <property type="component" value="Unassembled WGS sequence"/>
</dbReference>
<evidence type="ECO:0000313" key="4">
    <source>
        <dbReference type="WBParaSite" id="BTMF_0000970201-mRNA-1"/>
    </source>
</evidence>
<dbReference type="PANTHER" id="PTHR34722:SF4">
    <property type="entry name" value="HOMOLOG OF ODR-2 (TWO)-RELATED"/>
    <property type="match status" value="1"/>
</dbReference>
<proteinExistence type="predicted"/>
<feature type="transmembrane region" description="Helical" evidence="1">
    <location>
        <begin position="212"/>
        <end position="230"/>
    </location>
</feature>
<organism evidence="4">
    <name type="scientific">Brugia timori</name>
    <dbReference type="NCBI Taxonomy" id="42155"/>
    <lineage>
        <taxon>Eukaryota</taxon>
        <taxon>Metazoa</taxon>
        <taxon>Ecdysozoa</taxon>
        <taxon>Nematoda</taxon>
        <taxon>Chromadorea</taxon>
        <taxon>Rhabditida</taxon>
        <taxon>Spirurina</taxon>
        <taxon>Spiruromorpha</taxon>
        <taxon>Filarioidea</taxon>
        <taxon>Onchocercidae</taxon>
        <taxon>Brugia</taxon>
    </lineage>
</organism>
<keyword evidence="1" id="KW-0472">Membrane</keyword>